<dbReference type="Proteomes" id="UP000766336">
    <property type="component" value="Unassembled WGS sequence"/>
</dbReference>
<evidence type="ECO:0000313" key="3">
    <source>
        <dbReference type="Proteomes" id="UP000766336"/>
    </source>
</evidence>
<evidence type="ECO:0000256" key="1">
    <source>
        <dbReference type="SAM" id="Phobius"/>
    </source>
</evidence>
<feature type="transmembrane region" description="Helical" evidence="1">
    <location>
        <begin position="28"/>
        <end position="50"/>
    </location>
</feature>
<name>A0ABS5QBR8_9PROT</name>
<reference evidence="2 3" key="1">
    <citation type="submission" date="2021-05" db="EMBL/GenBank/DDBJ databases">
        <title>Roseococcus sp. XZZS9, whole genome shotgun sequencing project.</title>
        <authorList>
            <person name="Zhao G."/>
            <person name="Shen L."/>
        </authorList>
    </citation>
    <scope>NUCLEOTIDE SEQUENCE [LARGE SCALE GENOMIC DNA]</scope>
    <source>
        <strain evidence="2 3">XZZS9</strain>
    </source>
</reference>
<keyword evidence="3" id="KW-1185">Reference proteome</keyword>
<comment type="caution">
    <text evidence="2">The sequence shown here is derived from an EMBL/GenBank/DDBJ whole genome shotgun (WGS) entry which is preliminary data.</text>
</comment>
<accession>A0ABS5QBR8</accession>
<dbReference type="EMBL" id="JAHCDA010000002">
    <property type="protein sequence ID" value="MBS7811120.1"/>
    <property type="molecule type" value="Genomic_DNA"/>
</dbReference>
<evidence type="ECO:0000313" key="2">
    <source>
        <dbReference type="EMBL" id="MBS7811120.1"/>
    </source>
</evidence>
<keyword evidence="1" id="KW-0472">Membrane</keyword>
<protein>
    <submittedName>
        <fullName evidence="2">PepSY-associated TM helix domain-containing protein</fullName>
    </submittedName>
</protein>
<feature type="transmembrane region" description="Helical" evidence="1">
    <location>
        <begin position="194"/>
        <end position="215"/>
    </location>
</feature>
<feature type="transmembrane region" description="Helical" evidence="1">
    <location>
        <begin position="166"/>
        <end position="188"/>
    </location>
</feature>
<dbReference type="PANTHER" id="PTHR40115:SF1">
    <property type="entry name" value="INNER MEMBRANE PROTEIN WITH PEPSY TM HELIX"/>
    <property type="match status" value="1"/>
</dbReference>
<dbReference type="Pfam" id="PF16357">
    <property type="entry name" value="PepSY_TM_like_2"/>
    <property type="match status" value="1"/>
</dbReference>
<gene>
    <name evidence="2" type="ORF">KHU32_09245</name>
</gene>
<keyword evidence="1" id="KW-0812">Transmembrane</keyword>
<sequence length="216" mass="23584">MTPSKSGTIRPPLAGGRRSFWLKHLHQWHWISSAICLIGMLLFAATGITLNHAGQIEASPRTTSRTATVPAALLEALPPTRGEVKAPLPPALRDWIAQEFRITAGERVADWSADEIYLGLPRPGGDGWITIDRTTGEAQHEVTTRGWVSYLNDLHKGRNAGAAWSLFIDVFAVACFVFCLTGLFLLHLHAGNRAATWPMVGLGLAIPVILIILFIH</sequence>
<dbReference type="RefSeq" id="WP_213669813.1">
    <property type="nucleotide sequence ID" value="NZ_JAHCDA010000002.1"/>
</dbReference>
<keyword evidence="1" id="KW-1133">Transmembrane helix</keyword>
<organism evidence="2 3">
    <name type="scientific">Roseococcus pinisoli</name>
    <dbReference type="NCBI Taxonomy" id="2835040"/>
    <lineage>
        <taxon>Bacteria</taxon>
        <taxon>Pseudomonadati</taxon>
        <taxon>Pseudomonadota</taxon>
        <taxon>Alphaproteobacteria</taxon>
        <taxon>Acetobacterales</taxon>
        <taxon>Roseomonadaceae</taxon>
        <taxon>Roseococcus</taxon>
    </lineage>
</organism>
<dbReference type="InterPro" id="IPR032307">
    <property type="entry name" value="PepSY_TM-like_2"/>
</dbReference>
<dbReference type="PANTHER" id="PTHR40115">
    <property type="entry name" value="INNER MEMBRANE PROTEIN WITH PEPSY TM HELIX"/>
    <property type="match status" value="1"/>
</dbReference>
<proteinExistence type="predicted"/>